<name>A0ABT4R2P5_9HYPH</name>
<dbReference type="Proteomes" id="UP001152178">
    <property type="component" value="Unassembled WGS sequence"/>
</dbReference>
<dbReference type="PANTHER" id="PTHR12184:SF1">
    <property type="entry name" value="UBIQUINOL-CYTOCHROME-C REDUCTASE COMPLEX ASSEMBLY FACTOR 1"/>
    <property type="match status" value="1"/>
</dbReference>
<dbReference type="InterPro" id="IPR014569">
    <property type="entry name" value="Ubq_cyt-c_CBP3-rel"/>
</dbReference>
<evidence type="ECO:0000313" key="4">
    <source>
        <dbReference type="EMBL" id="MCZ8548114.1"/>
    </source>
</evidence>
<comment type="similarity">
    <text evidence="1">Belongs to the CBP3 family.</text>
</comment>
<evidence type="ECO:0000256" key="1">
    <source>
        <dbReference type="ARBA" id="ARBA00006407"/>
    </source>
</evidence>
<evidence type="ECO:0000259" key="3">
    <source>
        <dbReference type="Pfam" id="PF03981"/>
    </source>
</evidence>
<dbReference type="PANTHER" id="PTHR12184">
    <property type="entry name" value="UBIQUINOL-CYTOCHROME C REDUCTASE COMPLEX ASSEMBLY FACTOR 1 FAMILY MEMBER"/>
    <property type="match status" value="1"/>
</dbReference>
<dbReference type="RefSeq" id="WP_269908374.1">
    <property type="nucleotide sequence ID" value="NZ_JAPFQA010000021.1"/>
</dbReference>
<sequence length="180" mass="20012">MFQRLFGRERHANRAITEALYAQIVAAARQTVFYSHWNVPDTPLGRFEMLSLHMFLFQHRLRGEGGAAQEVAQVLIDEFFLDVDHSLRELGIGDVGVPKRMKKLAKMFYGRTAAYDDALERNDHDGLTAALARNVRPDAGAWPQASRLAVHVADAARHLAAQPTESILSGTVTFPTAKAD</sequence>
<comment type="similarity">
    <text evidence="2">Belongs to the UPF0174 family.</text>
</comment>
<feature type="domain" description="Ubiquinol-cytochrome c chaperone" evidence="3">
    <location>
        <begin position="36"/>
        <end position="174"/>
    </location>
</feature>
<dbReference type="InterPro" id="IPR007129">
    <property type="entry name" value="Ubiqinol_cyt_c_chaperone_CPB3"/>
</dbReference>
<dbReference type="InterPro" id="IPR021150">
    <property type="entry name" value="Ubiq_cyt_c_chap"/>
</dbReference>
<reference evidence="4" key="1">
    <citation type="submission" date="2022-11" db="EMBL/GenBank/DDBJ databases">
        <authorList>
            <person name="Coimbra C."/>
        </authorList>
    </citation>
    <scope>NUCLEOTIDE SEQUENCE</scope>
    <source>
        <strain evidence="4">Jales19</strain>
    </source>
</reference>
<dbReference type="EMBL" id="JAPFQA010000021">
    <property type="protein sequence ID" value="MCZ8548114.1"/>
    <property type="molecule type" value="Genomic_DNA"/>
</dbReference>
<organism evidence="4 5">
    <name type="scientific">Mesorhizobium qingshengii</name>
    <dbReference type="NCBI Taxonomy" id="1165689"/>
    <lineage>
        <taxon>Bacteria</taxon>
        <taxon>Pseudomonadati</taxon>
        <taxon>Pseudomonadota</taxon>
        <taxon>Alphaproteobacteria</taxon>
        <taxon>Hyphomicrobiales</taxon>
        <taxon>Phyllobacteriaceae</taxon>
        <taxon>Mesorhizobium</taxon>
    </lineage>
</organism>
<evidence type="ECO:0000256" key="2">
    <source>
        <dbReference type="ARBA" id="ARBA00006436"/>
    </source>
</evidence>
<comment type="caution">
    <text evidence="4">The sequence shown here is derived from an EMBL/GenBank/DDBJ whole genome shotgun (WGS) entry which is preliminary data.</text>
</comment>
<protein>
    <submittedName>
        <fullName evidence="4">Ubiquinol-cytochrome C chaperone family protein</fullName>
    </submittedName>
</protein>
<keyword evidence="5" id="KW-1185">Reference proteome</keyword>
<accession>A0ABT4R2P5</accession>
<dbReference type="Pfam" id="PF03981">
    <property type="entry name" value="Ubiq_cyt_C_chap"/>
    <property type="match status" value="1"/>
</dbReference>
<dbReference type="PIRSF" id="PIRSF032079">
    <property type="entry name" value="UCP032079"/>
    <property type="match status" value="1"/>
</dbReference>
<evidence type="ECO:0000313" key="5">
    <source>
        <dbReference type="Proteomes" id="UP001152178"/>
    </source>
</evidence>
<proteinExistence type="inferred from homology"/>
<gene>
    <name evidence="4" type="ORF">OOJ09_28390</name>
</gene>